<reference evidence="3 4" key="1">
    <citation type="submission" date="2018-04" db="EMBL/GenBank/DDBJ databases">
        <title>Polynucleobacter sp. UH21B genome.</title>
        <authorList>
            <person name="Hahn M.W."/>
        </authorList>
    </citation>
    <scope>NUCLEOTIDE SEQUENCE [LARGE SCALE GENOMIC DNA]</scope>
    <source>
        <strain evidence="3 4">MWH-UH21B</strain>
    </source>
</reference>
<evidence type="ECO:0000313" key="3">
    <source>
        <dbReference type="EMBL" id="QKM64242.1"/>
    </source>
</evidence>
<keyword evidence="2" id="KW-0732">Signal</keyword>
<sequence>MKPSKKQLAPRLLASLLSIAVMAPMSPTYVFAQPASQSNAPLSQQQLSALVAPIALYPDPLVSQILMASTYPLEVGEAATWQKQNSRLTGSALDNALQSQSWDPSVKSLVSFPQALQMMGSDLSWTQKLGDAVLSQQSDVMAAIQAMRTKAKQAGNLSSTPQQTVSTSGQTIIIQPANPQVVYVPTYNPSVVYGPWPYPAYPPPPPYYPPGYVAGTALLSFGVGMAVGAAMFGGMHWGGGGSITVNNNTFNNFNRTTANGNYRAGSFASGDKWQFNPQHRGNVPYSNSALQNKYGKLSGQASNQERNQERQQLQQNLNKNGLSGERSGAENREPNRDPSRSGGNRNEREAPRENTREPQREPERFGGEREGGGERMGGFRR</sequence>
<feature type="signal peptide" evidence="2">
    <location>
        <begin position="1"/>
        <end position="32"/>
    </location>
</feature>
<evidence type="ECO:0000256" key="1">
    <source>
        <dbReference type="SAM" id="MobiDB-lite"/>
    </source>
</evidence>
<evidence type="ECO:0000256" key="2">
    <source>
        <dbReference type="SAM" id="SignalP"/>
    </source>
</evidence>
<name>A0A6M9PWI4_9BURK</name>
<feature type="chain" id="PRO_5026777398" evidence="2">
    <location>
        <begin position="33"/>
        <end position="381"/>
    </location>
</feature>
<dbReference type="RefSeq" id="WP_173955285.1">
    <property type="nucleotide sequence ID" value="NZ_CP028942.1"/>
</dbReference>
<feature type="region of interest" description="Disordered" evidence="1">
    <location>
        <begin position="319"/>
        <end position="381"/>
    </location>
</feature>
<dbReference type="EMBL" id="CP028942">
    <property type="protein sequence ID" value="QKM64242.1"/>
    <property type="molecule type" value="Genomic_DNA"/>
</dbReference>
<organism evidence="3 4">
    <name type="scientific">Polynucleobacter tropicus</name>
    <dbReference type="NCBI Taxonomy" id="1743174"/>
    <lineage>
        <taxon>Bacteria</taxon>
        <taxon>Pseudomonadati</taxon>
        <taxon>Pseudomonadota</taxon>
        <taxon>Betaproteobacteria</taxon>
        <taxon>Burkholderiales</taxon>
        <taxon>Burkholderiaceae</taxon>
        <taxon>Polynucleobacter</taxon>
    </lineage>
</organism>
<dbReference type="Proteomes" id="UP000503312">
    <property type="component" value="Chromosome"/>
</dbReference>
<dbReference type="PANTHER" id="PTHR40269">
    <property type="entry name" value="OUTER MEMBRANE PROTEIN-RELATED"/>
    <property type="match status" value="1"/>
</dbReference>
<dbReference type="Pfam" id="PF11737">
    <property type="entry name" value="DUF3300"/>
    <property type="match status" value="1"/>
</dbReference>
<dbReference type="KEGG" id="ptrp:DCO17_02745"/>
<keyword evidence="4" id="KW-1185">Reference proteome</keyword>
<dbReference type="AlphaFoldDB" id="A0A6M9PWI4"/>
<accession>A0A6M9PWI4</accession>
<proteinExistence type="predicted"/>
<evidence type="ECO:0000313" key="4">
    <source>
        <dbReference type="Proteomes" id="UP000503312"/>
    </source>
</evidence>
<dbReference type="PANTHER" id="PTHR40269:SF1">
    <property type="entry name" value="OUTER MEMBRANE PROTEIN"/>
    <property type="match status" value="1"/>
</dbReference>
<dbReference type="InterPro" id="IPR021728">
    <property type="entry name" value="DUF3300"/>
</dbReference>
<feature type="compositionally biased region" description="Basic and acidic residues" evidence="1">
    <location>
        <begin position="327"/>
        <end position="373"/>
    </location>
</feature>
<gene>
    <name evidence="3" type="ORF">DCO17_02745</name>
</gene>
<protein>
    <submittedName>
        <fullName evidence="3">DUF3300 domain-containing protein</fullName>
    </submittedName>
</protein>